<dbReference type="Pfam" id="PF16062">
    <property type="entry name" value="MavL-like"/>
    <property type="match status" value="2"/>
</dbReference>
<dbReference type="AlphaFoldDB" id="A0A2K1QJK0"/>
<organism evidence="1 2">
    <name type="scientific">Sphaceloma murrayae</name>
    <dbReference type="NCBI Taxonomy" id="2082308"/>
    <lineage>
        <taxon>Eukaryota</taxon>
        <taxon>Fungi</taxon>
        <taxon>Dikarya</taxon>
        <taxon>Ascomycota</taxon>
        <taxon>Pezizomycotina</taxon>
        <taxon>Dothideomycetes</taxon>
        <taxon>Dothideomycetidae</taxon>
        <taxon>Myriangiales</taxon>
        <taxon>Elsinoaceae</taxon>
        <taxon>Sphaceloma</taxon>
    </lineage>
</organism>
<gene>
    <name evidence="1" type="ORF">CAC42_2670</name>
</gene>
<dbReference type="InParanoid" id="A0A2K1QJK0"/>
<evidence type="ECO:0000313" key="1">
    <source>
        <dbReference type="EMBL" id="PNS15335.1"/>
    </source>
</evidence>
<dbReference type="OrthoDB" id="6357136at2759"/>
<evidence type="ECO:0000313" key="2">
    <source>
        <dbReference type="Proteomes" id="UP000243797"/>
    </source>
</evidence>
<dbReference type="InterPro" id="IPR032063">
    <property type="entry name" value="MavL-like"/>
</dbReference>
<sequence>MGSKVKAATASAIHANSQSFFSRHPRPIPEATTLAGLVESGRISNTDVERYTGSTRIIVHPTARKIAQDYLKHKNAHGNDIEKQVYTTQTDWDVNRFLSRLIKQRPLVFFGNNDGTLLRDHTSLWSATTDWDKVGTPHETLIRMSDYLTYEEMMISSLIGVSGYTHYLNDGNRRNRGRPADPSTIQHEGVQIGLVGARFEREGRMDCQYAEPHSPAPGAFPITSYFPGSDFETRYKARMRITIETLLLEANERAREACQKAYVHVVGLGLGVWAYGRDQPRFYIEVFTTSLAALDLSSIHTLEFAYIDVDAATQRAVTDAAAKQGLHVVFNRRAPSARLDDQDLLLVTSYAWDSNSYPGNEFYLGMLHASGDPAAACSTVISESHNPEVNEGMLERVHHLKT</sequence>
<keyword evidence="2" id="KW-1185">Reference proteome</keyword>
<comment type="caution">
    <text evidence="1">The sequence shown here is derived from an EMBL/GenBank/DDBJ whole genome shotgun (WGS) entry which is preliminary data.</text>
</comment>
<protein>
    <submittedName>
        <fullName evidence="1">Uncharacterized protein</fullName>
    </submittedName>
</protein>
<dbReference type="Proteomes" id="UP000243797">
    <property type="component" value="Unassembled WGS sequence"/>
</dbReference>
<name>A0A2K1QJK0_9PEZI</name>
<dbReference type="STRING" id="2082308.A0A2K1QJK0"/>
<accession>A0A2K1QJK0</accession>
<dbReference type="EMBL" id="NKHZ01000075">
    <property type="protein sequence ID" value="PNS15335.1"/>
    <property type="molecule type" value="Genomic_DNA"/>
</dbReference>
<proteinExistence type="predicted"/>
<reference evidence="1 2" key="1">
    <citation type="submission" date="2017-06" db="EMBL/GenBank/DDBJ databases">
        <title>Draft genome sequence of a variant of Elsinoe murrayae.</title>
        <authorList>
            <person name="Cheng Q."/>
        </authorList>
    </citation>
    <scope>NUCLEOTIDE SEQUENCE [LARGE SCALE GENOMIC DNA]</scope>
    <source>
        <strain evidence="1 2">CQ-2017a</strain>
    </source>
</reference>